<reference evidence="4 5" key="1">
    <citation type="submission" date="2021-12" db="EMBL/GenBank/DDBJ databases">
        <title>Discovery of the Pendulisporaceae a myxobacterial family with distinct sporulation behavior and unique specialized metabolism.</title>
        <authorList>
            <person name="Garcia R."/>
            <person name="Popoff A."/>
            <person name="Bader C.D."/>
            <person name="Loehr J."/>
            <person name="Walesch S."/>
            <person name="Walt C."/>
            <person name="Boldt J."/>
            <person name="Bunk B."/>
            <person name="Haeckl F.J.F.P.J."/>
            <person name="Gunesch A.P."/>
            <person name="Birkelbach J."/>
            <person name="Nuebel U."/>
            <person name="Pietschmann T."/>
            <person name="Bach T."/>
            <person name="Mueller R."/>
        </authorList>
    </citation>
    <scope>NUCLEOTIDE SEQUENCE [LARGE SCALE GENOMIC DNA]</scope>
    <source>
        <strain evidence="4 5">MSr11954</strain>
    </source>
</reference>
<dbReference type="EMBL" id="CP089984">
    <property type="protein sequence ID" value="WXB19206.1"/>
    <property type="molecule type" value="Genomic_DNA"/>
</dbReference>
<dbReference type="Gene3D" id="1.25.40.10">
    <property type="entry name" value="Tetratricopeptide repeat domain"/>
    <property type="match status" value="1"/>
</dbReference>
<dbReference type="SUPFAM" id="SSF48452">
    <property type="entry name" value="TPR-like"/>
    <property type="match status" value="1"/>
</dbReference>
<feature type="transmembrane region" description="Helical" evidence="2">
    <location>
        <begin position="301"/>
        <end position="323"/>
    </location>
</feature>
<feature type="transmembrane region" description="Helical" evidence="2">
    <location>
        <begin position="246"/>
        <end position="266"/>
    </location>
</feature>
<keyword evidence="2" id="KW-0472">Membrane</keyword>
<gene>
    <name evidence="4" type="ORF">LZC94_18465</name>
</gene>
<dbReference type="RefSeq" id="WP_394828830.1">
    <property type="nucleotide sequence ID" value="NZ_CP089984.1"/>
</dbReference>
<organism evidence="4 5">
    <name type="scientific">Pendulispora albinea</name>
    <dbReference type="NCBI Taxonomy" id="2741071"/>
    <lineage>
        <taxon>Bacteria</taxon>
        <taxon>Pseudomonadati</taxon>
        <taxon>Myxococcota</taxon>
        <taxon>Myxococcia</taxon>
        <taxon>Myxococcales</taxon>
        <taxon>Sorangiineae</taxon>
        <taxon>Pendulisporaceae</taxon>
        <taxon>Pendulispora</taxon>
    </lineage>
</organism>
<feature type="signal peptide" evidence="3">
    <location>
        <begin position="1"/>
        <end position="26"/>
    </location>
</feature>
<evidence type="ECO:0000256" key="2">
    <source>
        <dbReference type="SAM" id="Phobius"/>
    </source>
</evidence>
<evidence type="ECO:0000256" key="3">
    <source>
        <dbReference type="SAM" id="SignalP"/>
    </source>
</evidence>
<evidence type="ECO:0000256" key="1">
    <source>
        <dbReference type="SAM" id="MobiDB-lite"/>
    </source>
</evidence>
<feature type="compositionally biased region" description="Low complexity" evidence="1">
    <location>
        <begin position="213"/>
        <end position="235"/>
    </location>
</feature>
<protein>
    <recommendedName>
        <fullName evidence="6">Tetratricopeptide repeat protein</fullName>
    </recommendedName>
</protein>
<name>A0ABZ2M9N0_9BACT</name>
<dbReference type="Proteomes" id="UP001370348">
    <property type="component" value="Chromosome"/>
</dbReference>
<keyword evidence="5" id="KW-1185">Reference proteome</keyword>
<feature type="chain" id="PRO_5045938682" description="Tetratricopeptide repeat protein" evidence="3">
    <location>
        <begin position="27"/>
        <end position="358"/>
    </location>
</feature>
<feature type="region of interest" description="Disordered" evidence="1">
    <location>
        <begin position="191"/>
        <end position="239"/>
    </location>
</feature>
<evidence type="ECO:0008006" key="6">
    <source>
        <dbReference type="Google" id="ProtNLM"/>
    </source>
</evidence>
<keyword evidence="2" id="KW-0812">Transmembrane</keyword>
<evidence type="ECO:0000313" key="4">
    <source>
        <dbReference type="EMBL" id="WXB19206.1"/>
    </source>
</evidence>
<accession>A0ABZ2M9N0</accession>
<dbReference type="InterPro" id="IPR011990">
    <property type="entry name" value="TPR-like_helical_dom_sf"/>
</dbReference>
<sequence length="358" mass="37058">MRLAPIGASLLLLTLGALGTTPAARAQSGHDSVTAQALFDEGQALMKSRRYAEACVKFESSHRIDPRPGTVLNLANCYEENGQTASAWARYVEASELAARENQREREKYARERVRALAPKLPRLTVKARGIPADAVIERDGVAIDVAVLGTAVPVDPGEHAVVVVVRDKPVWSKRIHLAQGAQGEIVVAPSNEWAPPPDPAAPWRGYGPLPAPGAKPVEAAAQAQTAAPAPRTAAGSGGWSTQKTLAVVSAGVGVVGIGLGTYFGLTAGSRWSDAKDKCQPDGCPRDSIDMGSDAKTDANMATVAFIVGGVALAGAGVLWFSAPARPSGAALHLVPAGDVRTGSAGLVARGRFELGGY</sequence>
<proteinExistence type="predicted"/>
<keyword evidence="3" id="KW-0732">Signal</keyword>
<evidence type="ECO:0000313" key="5">
    <source>
        <dbReference type="Proteomes" id="UP001370348"/>
    </source>
</evidence>
<keyword evidence="2" id="KW-1133">Transmembrane helix</keyword>